<evidence type="ECO:0000256" key="6">
    <source>
        <dbReference type="ARBA" id="ARBA00023136"/>
    </source>
</evidence>
<dbReference type="PIRSF" id="PIRSF015658">
    <property type="entry name" value="MmdB_OadB"/>
    <property type="match status" value="1"/>
</dbReference>
<organism evidence="9 10">
    <name type="scientific">Coprothermobacter proteolyticus (strain ATCC 35245 / DSM 5265 / OCM 4 / BT)</name>
    <dbReference type="NCBI Taxonomy" id="309798"/>
    <lineage>
        <taxon>Bacteria</taxon>
        <taxon>Pseudomonadati</taxon>
        <taxon>Coprothermobacterota</taxon>
        <taxon>Coprothermobacteria</taxon>
        <taxon>Coprothermobacterales</taxon>
        <taxon>Coprothermobacteraceae</taxon>
        <taxon>Coprothermobacter</taxon>
    </lineage>
</organism>
<keyword evidence="2 7" id="KW-1003">Cell membrane</keyword>
<evidence type="ECO:0000256" key="2">
    <source>
        <dbReference type="ARBA" id="ARBA00022475"/>
    </source>
</evidence>
<feature type="transmembrane region" description="Helical" evidence="8">
    <location>
        <begin position="268"/>
        <end position="288"/>
    </location>
</feature>
<dbReference type="STRING" id="309798.COPRO5265_0584"/>
<gene>
    <name evidence="9" type="ordered locus">COPRO5265_0584</name>
</gene>
<name>B5Y842_COPPD</name>
<feature type="transmembrane region" description="Helical" evidence="8">
    <location>
        <begin position="68"/>
        <end position="87"/>
    </location>
</feature>
<dbReference type="PANTHER" id="PTHR35806:SF1">
    <property type="entry name" value="OXALOACETATE DECARBOXYLASE BETA CHAIN 2"/>
    <property type="match status" value="1"/>
</dbReference>
<dbReference type="EC" id="4.1.1.3" evidence="9"/>
<keyword evidence="7" id="KW-0406">Ion transport</keyword>
<keyword evidence="4" id="KW-1278">Translocase</keyword>
<evidence type="ECO:0000256" key="8">
    <source>
        <dbReference type="SAM" id="Phobius"/>
    </source>
</evidence>
<dbReference type="GO" id="GO:0006814">
    <property type="term" value="P:sodium ion transport"/>
    <property type="evidence" value="ECO:0007669"/>
    <property type="project" value="UniProtKB-UniRule"/>
</dbReference>
<dbReference type="GO" id="GO:0016829">
    <property type="term" value="F:lyase activity"/>
    <property type="evidence" value="ECO:0007669"/>
    <property type="project" value="UniProtKB-KW"/>
</dbReference>
<feature type="transmembrane region" description="Helical" evidence="8">
    <location>
        <begin position="193"/>
        <end position="219"/>
    </location>
</feature>
<dbReference type="PANTHER" id="PTHR35806">
    <property type="entry name" value="OXALOACETATE DECARBOXYLASE BETA CHAIN 2"/>
    <property type="match status" value="1"/>
</dbReference>
<keyword evidence="5 8" id="KW-1133">Transmembrane helix</keyword>
<dbReference type="RefSeq" id="WP_012544642.1">
    <property type="nucleotide sequence ID" value="NC_011295.1"/>
</dbReference>
<keyword evidence="7" id="KW-0813">Transport</keyword>
<keyword evidence="3 8" id="KW-0812">Transmembrane</keyword>
<proteinExistence type="predicted"/>
<feature type="transmembrane region" description="Helical" evidence="8">
    <location>
        <begin position="329"/>
        <end position="352"/>
    </location>
</feature>
<dbReference type="Proteomes" id="UP000001732">
    <property type="component" value="Chromosome"/>
</dbReference>
<accession>B5Y842</accession>
<evidence type="ECO:0000256" key="3">
    <source>
        <dbReference type="ARBA" id="ARBA00022692"/>
    </source>
</evidence>
<feature type="transmembrane region" description="Helical" evidence="8">
    <location>
        <begin position="6"/>
        <end position="23"/>
    </location>
</feature>
<dbReference type="AlphaFoldDB" id="B5Y842"/>
<sequence length="392" mass="42095">MDSLLWSQIGLMALGLLLIYLSYRFDLEPLLLIPIGFFMFMVNIPNSPLAEQGGLMDQMFNALIKTELLPLIIFIGVGAMMDFGPLIANPSYMILGLFSQLGIFIAFFVAILFGFDIPSAASIASIGTADGPTSIYVASKLKPDLVGTISMAAYSYVSIVPLLIPPLLKGLVTRNEIKAQTTARGDISKNARLLFPFIVTLTAGFIAPMSLPLLGFLVFGYFLKENEKTPSLKEAAEEILAPVATIFVGMLIGSSIRAESFFQLQTLAIMGIGLFAFIMNIAAGILVAKVMHIVNRSFNPALGAAGNSAFPMAARVVHRYVQKMEPSTFLLLPAVSANVAGQLGSVFAGTFLLQTVLSGLDNPLQIAGVAFGRSLLAMLVLVIIFTGVRKWK</sequence>
<keyword evidence="10" id="KW-1185">Reference proteome</keyword>
<evidence type="ECO:0000313" key="10">
    <source>
        <dbReference type="Proteomes" id="UP000001732"/>
    </source>
</evidence>
<keyword evidence="7" id="KW-0915">Sodium</keyword>
<keyword evidence="6 7" id="KW-0472">Membrane</keyword>
<feature type="transmembrane region" description="Helical" evidence="8">
    <location>
        <begin position="364"/>
        <end position="388"/>
    </location>
</feature>
<feature type="transmembrane region" description="Helical" evidence="8">
    <location>
        <begin position="30"/>
        <end position="48"/>
    </location>
</feature>
<comment type="subcellular location">
    <subcellularLocation>
        <location evidence="1">Cell membrane</location>
        <topology evidence="1">Multi-pass membrane protein</topology>
    </subcellularLocation>
</comment>
<reference evidence="9 10" key="2">
    <citation type="journal article" date="2014" name="Genome Announc.">
        <title>Complete Genome Sequence of Coprothermobacter proteolyticus DSM 5265.</title>
        <authorList>
            <person name="Alexiev A."/>
            <person name="Coil D.A."/>
            <person name="Badger J.H."/>
            <person name="Enticknap J."/>
            <person name="Ward N."/>
            <person name="Robb F.T."/>
            <person name="Eisen J.A."/>
        </authorList>
    </citation>
    <scope>NUCLEOTIDE SEQUENCE [LARGE SCALE GENOMIC DNA]</scope>
    <source>
        <strain evidence="10">ATCC 35245 / DSM 5265 / OCM 4 / BT</strain>
    </source>
</reference>
<dbReference type="EMBL" id="CP001145">
    <property type="protein sequence ID" value="ACI17991.1"/>
    <property type="molecule type" value="Genomic_DNA"/>
</dbReference>
<evidence type="ECO:0000256" key="1">
    <source>
        <dbReference type="ARBA" id="ARBA00004651"/>
    </source>
</evidence>
<dbReference type="HOGENOM" id="CLU_036168_0_0_9"/>
<evidence type="ECO:0000256" key="7">
    <source>
        <dbReference type="PIRNR" id="PIRNR015658"/>
    </source>
</evidence>
<dbReference type="KEGG" id="cpo:COPRO5265_0584"/>
<dbReference type="Pfam" id="PF03977">
    <property type="entry name" value="OAD_beta"/>
    <property type="match status" value="1"/>
</dbReference>
<dbReference type="GO" id="GO:0005886">
    <property type="term" value="C:plasma membrane"/>
    <property type="evidence" value="ECO:0007669"/>
    <property type="project" value="UniProtKB-SubCell"/>
</dbReference>
<keyword evidence="9" id="KW-0456">Lyase</keyword>
<dbReference type="eggNOG" id="COG1883">
    <property type="taxonomic scope" value="Bacteria"/>
</dbReference>
<evidence type="ECO:0000256" key="4">
    <source>
        <dbReference type="ARBA" id="ARBA00022967"/>
    </source>
</evidence>
<feature type="transmembrane region" description="Helical" evidence="8">
    <location>
        <begin position="153"/>
        <end position="172"/>
    </location>
</feature>
<evidence type="ECO:0000313" key="9">
    <source>
        <dbReference type="EMBL" id="ACI17991.1"/>
    </source>
</evidence>
<keyword evidence="7" id="KW-0739">Sodium transport</keyword>
<feature type="transmembrane region" description="Helical" evidence="8">
    <location>
        <begin position="94"/>
        <end position="115"/>
    </location>
</feature>
<evidence type="ECO:0000256" key="5">
    <source>
        <dbReference type="ARBA" id="ARBA00022989"/>
    </source>
</evidence>
<protein>
    <submittedName>
        <fullName evidence="9">Oxaloacetate decarboxylase beta chain</fullName>
        <ecNumber evidence="9">4.1.1.3</ecNumber>
    </submittedName>
</protein>
<dbReference type="InterPro" id="IPR005661">
    <property type="entry name" value="OadB_MmdB"/>
</dbReference>
<reference evidence="10" key="1">
    <citation type="submission" date="2008-08" db="EMBL/GenBank/DDBJ databases">
        <title>The complete genome sequence of Coprothermobacter proteolyticus strain ATCC 5245 / DSM 5265 / BT.</title>
        <authorList>
            <person name="Dodson R.J."/>
            <person name="Durkin A.S."/>
            <person name="Wu M."/>
            <person name="Eisen J."/>
            <person name="Sutton G."/>
        </authorList>
    </citation>
    <scope>NUCLEOTIDE SEQUENCE [LARGE SCALE GENOMIC DNA]</scope>
    <source>
        <strain evidence="10">ATCC 35245 / DSM 5265 / OCM 4 / BT</strain>
    </source>
</reference>
<dbReference type="NCBIfam" id="TIGR01109">
    <property type="entry name" value="Na_pump_decarbB"/>
    <property type="match status" value="1"/>
</dbReference>